<dbReference type="EnsemblBacteria" id="ABY33939">
    <property type="protein sequence ID" value="ABY33939"/>
    <property type="gene ID" value="Caur_0700"/>
</dbReference>
<dbReference type="EMBL" id="CP000909">
    <property type="protein sequence ID" value="ABY33939.1"/>
    <property type="molecule type" value="Genomic_DNA"/>
</dbReference>
<dbReference type="eggNOG" id="COG0524">
    <property type="taxonomic scope" value="Bacteria"/>
</dbReference>
<dbReference type="Proteomes" id="UP000002008">
    <property type="component" value="Chromosome"/>
</dbReference>
<sequence length="300" mass="31298">MTRFDAIGVGIASWDLVGVTATSPVLGQKQPLAGYTEMGGGPVATALATMARFGAQVALVSAVGDDHYGMAIKAELTRFGVDTSFVVTGRGSSHIAFVLAEPGSDRRTVWWYNEPTVFADLSFPAELAGQTRALLIDSHLPAALSAARQVRAAGGRIMIDAERVNPTVLELLPLCDDIVVSANFARAVTGLSDIVMATQALAERYRTLVVVTAGEAGSWACHNGELIHTPAFPTTPVDTTGCGDVFHGALLFALLRNDPLPAALRFASAAAALKTRGLGGRTALPSLAEVEALVRTTTAQ</sequence>
<dbReference type="PANTHER" id="PTHR42774">
    <property type="entry name" value="PHOSPHOTRANSFERASE SYSTEM TRANSPORT PROTEIN"/>
    <property type="match status" value="1"/>
</dbReference>
<name>A9WFK1_CHLAA</name>
<dbReference type="CDD" id="cd01945">
    <property type="entry name" value="ribokinase_group_B"/>
    <property type="match status" value="1"/>
</dbReference>
<dbReference type="PATRIC" id="fig|324602.8.peg.795"/>
<dbReference type="InParanoid" id="A9WFK1"/>
<dbReference type="InterPro" id="IPR052562">
    <property type="entry name" value="Ketohexokinase-related"/>
</dbReference>
<dbReference type="AlphaFoldDB" id="A9WFK1"/>
<keyword evidence="3" id="KW-1185">Reference proteome</keyword>
<reference evidence="3" key="1">
    <citation type="journal article" date="2011" name="BMC Genomics">
        <title>Complete genome sequence of the filamentous anoxygenic phototrophic bacterium Chloroflexus aurantiacus.</title>
        <authorList>
            <person name="Tang K.H."/>
            <person name="Barry K."/>
            <person name="Chertkov O."/>
            <person name="Dalin E."/>
            <person name="Han C.S."/>
            <person name="Hauser L.J."/>
            <person name="Honchak B.M."/>
            <person name="Karbach L.E."/>
            <person name="Land M.L."/>
            <person name="Lapidus A."/>
            <person name="Larimer F.W."/>
            <person name="Mikhailova N."/>
            <person name="Pitluck S."/>
            <person name="Pierson B.K."/>
            <person name="Blankenship R.E."/>
        </authorList>
    </citation>
    <scope>NUCLEOTIDE SEQUENCE [LARGE SCALE GENOMIC DNA]</scope>
    <source>
        <strain evidence="3">ATCC 29366 / DSM 635 / J-10-fl</strain>
    </source>
</reference>
<dbReference type="InterPro" id="IPR011611">
    <property type="entry name" value="PfkB_dom"/>
</dbReference>
<dbReference type="Pfam" id="PF00294">
    <property type="entry name" value="PfkB"/>
    <property type="match status" value="1"/>
</dbReference>
<organism evidence="2 3">
    <name type="scientific">Chloroflexus aurantiacus (strain ATCC 29366 / DSM 635 / J-10-fl)</name>
    <dbReference type="NCBI Taxonomy" id="324602"/>
    <lineage>
        <taxon>Bacteria</taxon>
        <taxon>Bacillati</taxon>
        <taxon>Chloroflexota</taxon>
        <taxon>Chloroflexia</taxon>
        <taxon>Chloroflexales</taxon>
        <taxon>Chloroflexineae</taxon>
        <taxon>Chloroflexaceae</taxon>
        <taxon>Chloroflexus</taxon>
    </lineage>
</organism>
<feature type="domain" description="Carbohydrate kinase PfkB" evidence="1">
    <location>
        <begin position="10"/>
        <end position="285"/>
    </location>
</feature>
<dbReference type="SUPFAM" id="SSF53613">
    <property type="entry name" value="Ribokinase-like"/>
    <property type="match status" value="1"/>
</dbReference>
<evidence type="ECO:0000313" key="3">
    <source>
        <dbReference type="Proteomes" id="UP000002008"/>
    </source>
</evidence>
<proteinExistence type="predicted"/>
<dbReference type="KEGG" id="cau:Caur_0700"/>
<accession>A9WFK1</accession>
<evidence type="ECO:0000259" key="1">
    <source>
        <dbReference type="Pfam" id="PF00294"/>
    </source>
</evidence>
<dbReference type="PANTHER" id="PTHR42774:SF3">
    <property type="entry name" value="KETOHEXOKINASE"/>
    <property type="match status" value="1"/>
</dbReference>
<evidence type="ECO:0000313" key="2">
    <source>
        <dbReference type="EMBL" id="ABY33939.1"/>
    </source>
</evidence>
<dbReference type="STRING" id="324602.Caur_0700"/>
<dbReference type="Gene3D" id="3.40.1190.20">
    <property type="match status" value="1"/>
</dbReference>
<dbReference type="HOGENOM" id="CLU_027634_2_2_0"/>
<protein>
    <submittedName>
        <fullName evidence="2">PfkB domain protein</fullName>
    </submittedName>
</protein>
<dbReference type="InterPro" id="IPR029056">
    <property type="entry name" value="Ribokinase-like"/>
</dbReference>
<dbReference type="RefSeq" id="WP_012256595.1">
    <property type="nucleotide sequence ID" value="NC_010175.1"/>
</dbReference>
<gene>
    <name evidence="2" type="ordered locus">Caur_0700</name>
</gene>